<protein>
    <submittedName>
        <fullName evidence="1">DNA circularization protein</fullName>
    </submittedName>
</protein>
<accession>A0A8S5R824</accession>
<name>A0A8S5R824_9VIRU</name>
<organism evidence="1">
    <name type="scientific">virus sp. ctWpE22</name>
    <dbReference type="NCBI Taxonomy" id="2826805"/>
    <lineage>
        <taxon>Viruses</taxon>
    </lineage>
</organism>
<sequence>MPQMKYGSVTFPYNPETLKIVRSREISERFSPLCGSIVQDYGVKAVRVTGEGIFWGENAAEYVSALKKAFELGGANTLVVEDEQFQACFSELTLEQNAAESGIRYSFCFVEVPQ</sequence>
<dbReference type="EMBL" id="BK015834">
    <property type="protein sequence ID" value="DAE27282.1"/>
    <property type="molecule type" value="Genomic_DNA"/>
</dbReference>
<reference evidence="1" key="1">
    <citation type="journal article" date="2021" name="Proc. Natl. Acad. Sci. U.S.A.">
        <title>A Catalog of Tens of Thousands of Viruses from Human Metagenomes Reveals Hidden Associations with Chronic Diseases.</title>
        <authorList>
            <person name="Tisza M.J."/>
            <person name="Buck C.B."/>
        </authorList>
    </citation>
    <scope>NUCLEOTIDE SEQUENCE</scope>
    <source>
        <strain evidence="1">CtWpE22</strain>
    </source>
</reference>
<evidence type="ECO:0000313" key="1">
    <source>
        <dbReference type="EMBL" id="DAE27282.1"/>
    </source>
</evidence>
<proteinExistence type="predicted"/>